<dbReference type="EMBL" id="VKDB01000009">
    <property type="protein sequence ID" value="TSA85458.1"/>
    <property type="molecule type" value="Genomic_DNA"/>
</dbReference>
<evidence type="ECO:0000259" key="1">
    <source>
        <dbReference type="SMART" id="SM00481"/>
    </source>
</evidence>
<gene>
    <name evidence="2" type="ORF">FNU79_09675</name>
</gene>
<dbReference type="SMART" id="SM00481">
    <property type="entry name" value="POLIIIAc"/>
    <property type="match status" value="1"/>
</dbReference>
<dbReference type="Pfam" id="PF02811">
    <property type="entry name" value="PHP"/>
    <property type="match status" value="1"/>
</dbReference>
<dbReference type="InterPro" id="IPR016195">
    <property type="entry name" value="Pol/histidinol_Pase-like"/>
</dbReference>
<name>A0A553UZ30_9DEIO</name>
<evidence type="ECO:0000313" key="3">
    <source>
        <dbReference type="Proteomes" id="UP000316092"/>
    </source>
</evidence>
<dbReference type="InterPro" id="IPR004013">
    <property type="entry name" value="PHP_dom"/>
</dbReference>
<dbReference type="Pfam" id="PF13263">
    <property type="entry name" value="PHP_C"/>
    <property type="match status" value="1"/>
</dbReference>
<protein>
    <submittedName>
        <fullName evidence="2">PHP domain-containing protein</fullName>
    </submittedName>
</protein>
<feature type="domain" description="Polymerase/histidinol phosphatase N-terminal" evidence="1">
    <location>
        <begin position="3"/>
        <end position="73"/>
    </location>
</feature>
<dbReference type="GO" id="GO:0004534">
    <property type="term" value="F:5'-3' RNA exonuclease activity"/>
    <property type="evidence" value="ECO:0007669"/>
    <property type="project" value="TreeGrafter"/>
</dbReference>
<dbReference type="GO" id="GO:0035312">
    <property type="term" value="F:5'-3' DNA exonuclease activity"/>
    <property type="evidence" value="ECO:0007669"/>
    <property type="project" value="TreeGrafter"/>
</dbReference>
<dbReference type="InterPro" id="IPR052018">
    <property type="entry name" value="PHP_domain"/>
</dbReference>
<dbReference type="PANTHER" id="PTHR42924">
    <property type="entry name" value="EXONUCLEASE"/>
    <property type="match status" value="1"/>
</dbReference>
<reference evidence="2 3" key="1">
    <citation type="submission" date="2019-07" db="EMBL/GenBank/DDBJ databases">
        <title>Deinococcus detaillus sp. nov., isolated from humus soil in Antarctica.</title>
        <authorList>
            <person name="Zhang K."/>
        </authorList>
    </citation>
    <scope>NUCLEOTIDE SEQUENCE [LARGE SCALE GENOMIC DNA]</scope>
    <source>
        <strain evidence="2 3">H1</strain>
    </source>
</reference>
<evidence type="ECO:0000313" key="2">
    <source>
        <dbReference type="EMBL" id="TSA85458.1"/>
    </source>
</evidence>
<dbReference type="RefSeq" id="WP_143720652.1">
    <property type="nucleotide sequence ID" value="NZ_VKDB01000009.1"/>
</dbReference>
<dbReference type="CDD" id="cd07432">
    <property type="entry name" value="PHP_HisPPase"/>
    <property type="match status" value="1"/>
</dbReference>
<dbReference type="Proteomes" id="UP000316092">
    <property type="component" value="Unassembled WGS sequence"/>
</dbReference>
<dbReference type="SUPFAM" id="SSF89550">
    <property type="entry name" value="PHP domain-like"/>
    <property type="match status" value="1"/>
</dbReference>
<dbReference type="Gene3D" id="3.20.20.140">
    <property type="entry name" value="Metal-dependent hydrolases"/>
    <property type="match status" value="1"/>
</dbReference>
<organism evidence="2 3">
    <name type="scientific">Deinococcus detaillensis</name>
    <dbReference type="NCBI Taxonomy" id="2592048"/>
    <lineage>
        <taxon>Bacteria</taxon>
        <taxon>Thermotogati</taxon>
        <taxon>Deinococcota</taxon>
        <taxon>Deinococci</taxon>
        <taxon>Deinococcales</taxon>
        <taxon>Deinococcaceae</taxon>
        <taxon>Deinococcus</taxon>
    </lineage>
</organism>
<comment type="caution">
    <text evidence="2">The sequence shown here is derived from an EMBL/GenBank/DDBJ whole genome shotgun (WGS) entry which is preliminary data.</text>
</comment>
<sequence length="226" mass="25364">MRVDLHCHTEASDDCQTRLTDMPDRCRSQNVRVQAITDHNVIWGAQQLRASVRDQGLEATLSIIVGEEISTRQGEIIGLFLQEVVPAGLSAEETAEIIHAQGGLVLLPHGFDPLKRHRLRSEARERLADHIDIVESFNARISAPHWNRVAAVWATQHRLPVSGGSDAHTLTQIGDGWIETVDRLIQRPDDLMEALWSGEVAGRWVHPVPSFLNKVWAERFMVASRE</sequence>
<accession>A0A553UZ30</accession>
<dbReference type="AlphaFoldDB" id="A0A553UZ30"/>
<dbReference type="PANTHER" id="PTHR42924:SF3">
    <property type="entry name" value="POLYMERASE_HISTIDINOL PHOSPHATASE N-TERMINAL DOMAIN-CONTAINING PROTEIN"/>
    <property type="match status" value="1"/>
</dbReference>
<dbReference type="OrthoDB" id="9775360at2"/>
<keyword evidence="3" id="KW-1185">Reference proteome</keyword>
<dbReference type="InterPro" id="IPR003141">
    <property type="entry name" value="Pol/His_phosphatase_N"/>
</dbReference>
<proteinExistence type="predicted"/>